<accession>A0A0C2BXS1</accession>
<name>A0A0C2BXS1_9BILA</name>
<dbReference type="AlphaFoldDB" id="A0A0C2BXS1"/>
<feature type="domain" description="PH-like" evidence="1">
    <location>
        <begin position="2"/>
        <end position="113"/>
    </location>
</feature>
<proteinExistence type="predicted"/>
<sequence>LRLGTIRRIMVDTAVAPCSRRSRERIHFELNSPVIIRNCFRAESEKKLGIKRERWRVFRRGRSSNEEPHVLALTDSPIFTVEFESLSMLTLYEILSRLRIRSGIGIEFTSYPVVDVLYSSKECPYARWTKANSYINAATSCTDCIFKDFLHEASFDFELISCIVTTVREQDVNYDRRKCTRPPDWVKDVLRERRFSLTYLIECLISRGAVVKDQLLLDVATWLDFLTVVSKCYLKNRE</sequence>
<feature type="non-terminal residue" evidence="2">
    <location>
        <position position="238"/>
    </location>
</feature>
<dbReference type="EMBL" id="KN757029">
    <property type="protein sequence ID" value="KIH48773.1"/>
    <property type="molecule type" value="Genomic_DNA"/>
</dbReference>
<dbReference type="OrthoDB" id="6513042at2759"/>
<dbReference type="Proteomes" id="UP000054047">
    <property type="component" value="Unassembled WGS sequence"/>
</dbReference>
<keyword evidence="3" id="KW-1185">Reference proteome</keyword>
<evidence type="ECO:0000259" key="1">
    <source>
        <dbReference type="Pfam" id="PF25359"/>
    </source>
</evidence>
<reference evidence="2 3" key="1">
    <citation type="submission" date="2013-12" db="EMBL/GenBank/DDBJ databases">
        <title>Draft genome of the parsitic nematode Ancylostoma duodenale.</title>
        <authorList>
            <person name="Mitreva M."/>
        </authorList>
    </citation>
    <scope>NUCLEOTIDE SEQUENCE [LARGE SCALE GENOMIC DNA]</scope>
    <source>
        <strain evidence="2 3">Zhejiang</strain>
    </source>
</reference>
<protein>
    <recommendedName>
        <fullName evidence="1">PH-like domain-containing protein</fullName>
    </recommendedName>
</protein>
<evidence type="ECO:0000313" key="2">
    <source>
        <dbReference type="EMBL" id="KIH48773.1"/>
    </source>
</evidence>
<organism evidence="2 3">
    <name type="scientific">Ancylostoma duodenale</name>
    <dbReference type="NCBI Taxonomy" id="51022"/>
    <lineage>
        <taxon>Eukaryota</taxon>
        <taxon>Metazoa</taxon>
        <taxon>Ecdysozoa</taxon>
        <taxon>Nematoda</taxon>
        <taxon>Chromadorea</taxon>
        <taxon>Rhabditida</taxon>
        <taxon>Rhabditina</taxon>
        <taxon>Rhabditomorpha</taxon>
        <taxon>Strongyloidea</taxon>
        <taxon>Ancylostomatidae</taxon>
        <taxon>Ancylostomatinae</taxon>
        <taxon>Ancylostoma</taxon>
    </lineage>
</organism>
<feature type="non-terminal residue" evidence="2">
    <location>
        <position position="1"/>
    </location>
</feature>
<dbReference type="InterPro" id="IPR057493">
    <property type="entry name" value="PH_RdRP-assoc"/>
</dbReference>
<gene>
    <name evidence="2" type="ORF">ANCDUO_21154</name>
</gene>
<evidence type="ECO:0000313" key="3">
    <source>
        <dbReference type="Proteomes" id="UP000054047"/>
    </source>
</evidence>
<dbReference type="Pfam" id="PF25359">
    <property type="entry name" value="PH_met_RdRP"/>
    <property type="match status" value="1"/>
</dbReference>